<feature type="transmembrane region" description="Helical" evidence="5">
    <location>
        <begin position="73"/>
        <end position="106"/>
    </location>
</feature>
<evidence type="ECO:0000256" key="2">
    <source>
        <dbReference type="ARBA" id="ARBA00022692"/>
    </source>
</evidence>
<evidence type="ECO:0008006" key="8">
    <source>
        <dbReference type="Google" id="ProtNLM"/>
    </source>
</evidence>
<dbReference type="InterPro" id="IPR007318">
    <property type="entry name" value="Phopholipid_MeTrfase"/>
</dbReference>
<organism evidence="6 7">
    <name type="scientific">Methanofollis fontis</name>
    <dbReference type="NCBI Taxonomy" id="2052832"/>
    <lineage>
        <taxon>Archaea</taxon>
        <taxon>Methanobacteriati</taxon>
        <taxon>Methanobacteriota</taxon>
        <taxon>Stenosarchaea group</taxon>
        <taxon>Methanomicrobia</taxon>
        <taxon>Methanomicrobiales</taxon>
        <taxon>Methanomicrobiaceae</taxon>
        <taxon>Methanofollis</taxon>
    </lineage>
</organism>
<evidence type="ECO:0000313" key="7">
    <source>
        <dbReference type="Proteomes" id="UP000292580"/>
    </source>
</evidence>
<keyword evidence="7" id="KW-1185">Reference proteome</keyword>
<protein>
    <recommendedName>
        <fullName evidence="8">Isoprenylcysteine carboxylmethyltransferase family protein</fullName>
    </recommendedName>
</protein>
<evidence type="ECO:0000256" key="1">
    <source>
        <dbReference type="ARBA" id="ARBA00004127"/>
    </source>
</evidence>
<dbReference type="GO" id="GO:0012505">
    <property type="term" value="C:endomembrane system"/>
    <property type="evidence" value="ECO:0007669"/>
    <property type="project" value="UniProtKB-SubCell"/>
</dbReference>
<dbReference type="GO" id="GO:0016740">
    <property type="term" value="F:transferase activity"/>
    <property type="evidence" value="ECO:0007669"/>
    <property type="project" value="UniProtKB-ARBA"/>
</dbReference>
<dbReference type="Gene3D" id="1.20.120.1630">
    <property type="match status" value="1"/>
</dbReference>
<proteinExistence type="predicted"/>
<keyword evidence="2 5" id="KW-0812">Transmembrane</keyword>
<gene>
    <name evidence="6" type="ORF">CUJ86_01260</name>
</gene>
<evidence type="ECO:0000313" key="6">
    <source>
        <dbReference type="EMBL" id="TAJ45399.1"/>
    </source>
</evidence>
<dbReference type="Proteomes" id="UP000292580">
    <property type="component" value="Unassembled WGS sequence"/>
</dbReference>
<sequence>MGASLVLFLLFPSYNLLTLPWNRIGLLPIAAGFWIIIRAWRVFVACGTTESYREETTCLVTDDLYRYSRNPMYVGFVVAHIGLCVCCFANLLSFAGPLFVFLVLNFHFIPYEEGRMIKQFGDDYRRYMGRVRRWV</sequence>
<evidence type="ECO:0000256" key="3">
    <source>
        <dbReference type="ARBA" id="ARBA00022989"/>
    </source>
</evidence>
<dbReference type="PANTHER" id="PTHR12714:SF9">
    <property type="entry name" value="PROTEIN-S-ISOPRENYLCYSTEINE O-METHYLTRANSFERASE"/>
    <property type="match status" value="1"/>
</dbReference>
<feature type="transmembrane region" description="Helical" evidence="5">
    <location>
        <begin position="25"/>
        <end position="44"/>
    </location>
</feature>
<keyword evidence="3 5" id="KW-1133">Transmembrane helix</keyword>
<dbReference type="EMBL" id="PGCL01000001">
    <property type="protein sequence ID" value="TAJ45399.1"/>
    <property type="molecule type" value="Genomic_DNA"/>
</dbReference>
<dbReference type="RefSeq" id="WP_130645750.1">
    <property type="nucleotide sequence ID" value="NZ_PGCL01000001.1"/>
</dbReference>
<reference evidence="6 7" key="1">
    <citation type="submission" date="2017-11" db="EMBL/GenBank/DDBJ databases">
        <title>Isolation and Characterization of Methanofollis Species from Methane Seep Offshore SW Taiwan.</title>
        <authorList>
            <person name="Teng N.-H."/>
            <person name="Lai M.-C."/>
            <person name="Chen S.-C."/>
        </authorList>
    </citation>
    <scope>NUCLEOTIDE SEQUENCE [LARGE SCALE GENOMIC DNA]</scope>
    <source>
        <strain evidence="6 7">FWC-SCC2</strain>
    </source>
</reference>
<name>A0A483CZB4_9EURY</name>
<comment type="subcellular location">
    <subcellularLocation>
        <location evidence="1">Endomembrane system</location>
        <topology evidence="1">Multi-pass membrane protein</topology>
    </subcellularLocation>
</comment>
<dbReference type="Pfam" id="PF04191">
    <property type="entry name" value="PEMT"/>
    <property type="match status" value="1"/>
</dbReference>
<evidence type="ECO:0000256" key="5">
    <source>
        <dbReference type="SAM" id="Phobius"/>
    </source>
</evidence>
<keyword evidence="4 5" id="KW-0472">Membrane</keyword>
<dbReference type="OrthoDB" id="148346at2157"/>
<comment type="caution">
    <text evidence="6">The sequence shown here is derived from an EMBL/GenBank/DDBJ whole genome shotgun (WGS) entry which is preliminary data.</text>
</comment>
<dbReference type="AlphaFoldDB" id="A0A483CZB4"/>
<accession>A0A483CZB4</accession>
<dbReference type="PANTHER" id="PTHR12714">
    <property type="entry name" value="PROTEIN-S ISOPRENYLCYSTEINE O-METHYLTRANSFERASE"/>
    <property type="match status" value="1"/>
</dbReference>
<evidence type="ECO:0000256" key="4">
    <source>
        <dbReference type="ARBA" id="ARBA00023136"/>
    </source>
</evidence>